<organism evidence="1 2">
    <name type="scientific">Propioniciclava soli</name>
    <dbReference type="NCBI Taxonomy" id="2775081"/>
    <lineage>
        <taxon>Bacteria</taxon>
        <taxon>Bacillati</taxon>
        <taxon>Actinomycetota</taxon>
        <taxon>Actinomycetes</taxon>
        <taxon>Propionibacteriales</taxon>
        <taxon>Propionibacteriaceae</taxon>
        <taxon>Propioniciclava</taxon>
    </lineage>
</organism>
<protein>
    <submittedName>
        <fullName evidence="1">Uncharacterized protein</fullName>
    </submittedName>
</protein>
<dbReference type="EMBL" id="CP115965">
    <property type="protein sequence ID" value="WZX00159.1"/>
    <property type="molecule type" value="Genomic_DNA"/>
</dbReference>
<accession>A0ABZ3CBP2</accession>
<dbReference type="Proteomes" id="UP001434337">
    <property type="component" value="Chromosome"/>
</dbReference>
<reference evidence="1 2" key="1">
    <citation type="journal article" date="2023" name="Environ Microbiome">
        <title>A coral-associated actinobacterium mitigates coral bleaching under heat stress.</title>
        <authorList>
            <person name="Li J."/>
            <person name="Zou Y."/>
            <person name="Li Q."/>
            <person name="Zhang J."/>
            <person name="Bourne D.G."/>
            <person name="Lyu Y."/>
            <person name="Liu C."/>
            <person name="Zhang S."/>
        </authorList>
    </citation>
    <scope>NUCLEOTIDE SEQUENCE [LARGE SCALE GENOMIC DNA]</scope>
    <source>
        <strain evidence="1 2">SCSIO 13291</strain>
    </source>
</reference>
<keyword evidence="2" id="KW-1185">Reference proteome</keyword>
<gene>
    <name evidence="1" type="ORF">PCC79_08255</name>
</gene>
<name>A0ABZ3CBP2_9ACTN</name>
<evidence type="ECO:0000313" key="1">
    <source>
        <dbReference type="EMBL" id="WZX00159.1"/>
    </source>
</evidence>
<sequence>MTDQTPLAAGFHASVRVQLFYAPDPRFKVDAELEAALIAERVAFALPPAKGDRFIPGQLSQALLGAQLTPVVEYVEHAPALPFHNDYAEGGYAVVVINCTSPRVPSDELLAELREEGWTVRDFRDLAGHRREEADDGMV</sequence>
<dbReference type="RefSeq" id="WP_342373539.1">
    <property type="nucleotide sequence ID" value="NZ_CP115965.1"/>
</dbReference>
<evidence type="ECO:0000313" key="2">
    <source>
        <dbReference type="Proteomes" id="UP001434337"/>
    </source>
</evidence>
<proteinExistence type="predicted"/>